<reference evidence="9 10" key="1">
    <citation type="submission" date="2013-03" db="EMBL/GenBank/DDBJ databases">
        <title>The Genome Sequence of Exophiala aquamarina CBS 119918.</title>
        <authorList>
            <consortium name="The Broad Institute Genomics Platform"/>
            <person name="Cuomo C."/>
            <person name="de Hoog S."/>
            <person name="Gorbushina A."/>
            <person name="Walker B."/>
            <person name="Young S.K."/>
            <person name="Zeng Q."/>
            <person name="Gargeya S."/>
            <person name="Fitzgerald M."/>
            <person name="Haas B."/>
            <person name="Abouelleil A."/>
            <person name="Allen A.W."/>
            <person name="Alvarado L."/>
            <person name="Arachchi H.M."/>
            <person name="Berlin A.M."/>
            <person name="Chapman S.B."/>
            <person name="Gainer-Dewar J."/>
            <person name="Goldberg J."/>
            <person name="Griggs A."/>
            <person name="Gujja S."/>
            <person name="Hansen M."/>
            <person name="Howarth C."/>
            <person name="Imamovic A."/>
            <person name="Ireland A."/>
            <person name="Larimer J."/>
            <person name="McCowan C."/>
            <person name="Murphy C."/>
            <person name="Pearson M."/>
            <person name="Poon T.W."/>
            <person name="Priest M."/>
            <person name="Roberts A."/>
            <person name="Saif S."/>
            <person name="Shea T."/>
            <person name="Sisk P."/>
            <person name="Sykes S."/>
            <person name="Wortman J."/>
            <person name="Nusbaum C."/>
            <person name="Birren B."/>
        </authorList>
    </citation>
    <scope>NUCLEOTIDE SEQUENCE [LARGE SCALE GENOMIC DNA]</scope>
    <source>
        <strain evidence="9 10">CBS 119918</strain>
    </source>
</reference>
<sequence length="706" mass="79319">MDRSMSIVNPSVMNSTTRSSDHGPQLQSLQFQFPSSSATELFESRSRSLPVGSPNGQFPILEPHLDQPQSYNLPANNAQQLNFLDRTSRTIADSLNTANVAPTSIGSPAHNPMPDSVIEFPDLQFDNESFLEDVLLCQFAYNPSGLTVPSSPAAETRFLINLPDCTDNIVQLDASELPKDAGSLDTGQKFNVNPNCAFQITANELKLFHAKLIIVDADANLDNFKKPSLSRTLRCMIAYFRHFDPHAPFIHYASFNVSTEHPALVLIMLAIGAVHLSENEFARSAYEASCLLLAQYEKQNLGNYNSSFNLWEAQAALLCAQYGVTSGNRDLFYQAQKHLFTTHMMMGRIIEANRALRVQAGDSWDTWVFLESCTRIVCWMFVVSATCFSLDPLTLTVLPPMPEPISCPSDETIWHATSETEWKAAYRIGFNHNSVDLWSLAKALHRGQFPEICGRISAFTLLAFISGQLCTICTRERLRIDIHESSDSSYIFKGEQALSIWEGLWRKHPRAEQSLTRLDDPLLNDCLSMLCSAYYHLYVGDELVVLRRIAENPDCGLEVPHCKDYGRSLKVIKYAANSWLVRAKIGVRYLRKTRGLEFGPQALAAVYESAWWLHLYGDSVLDPSSSTYASKDDRALAVAVAKIFSGIMNELDEQGTFHRPHSSACLDAIEFYTYLCRDWVWECSSVIESRLRTFAVHLQNRRNANP</sequence>
<dbReference type="HOGENOM" id="CLU_020127_0_0_1"/>
<dbReference type="VEuPathDB" id="FungiDB:A1O9_04709"/>
<evidence type="ECO:0000256" key="1">
    <source>
        <dbReference type="ARBA" id="ARBA00004123"/>
    </source>
</evidence>
<dbReference type="EMBL" id="AMGV01000003">
    <property type="protein sequence ID" value="KEF59861.1"/>
    <property type="molecule type" value="Genomic_DNA"/>
</dbReference>
<dbReference type="Pfam" id="PF04082">
    <property type="entry name" value="Fungal_trans"/>
    <property type="match status" value="1"/>
</dbReference>
<keyword evidence="6" id="KW-0539">Nucleus</keyword>
<evidence type="ECO:0000313" key="9">
    <source>
        <dbReference type="EMBL" id="KEF59861.1"/>
    </source>
</evidence>
<dbReference type="PANTHER" id="PTHR40626:SF11">
    <property type="entry name" value="ZINC FINGER PROTEIN YPR022C"/>
    <property type="match status" value="1"/>
</dbReference>
<evidence type="ECO:0000256" key="2">
    <source>
        <dbReference type="ARBA" id="ARBA00022723"/>
    </source>
</evidence>
<dbReference type="GeneID" id="25279638"/>
<dbReference type="GO" id="GO:0000978">
    <property type="term" value="F:RNA polymerase II cis-regulatory region sequence-specific DNA binding"/>
    <property type="evidence" value="ECO:0007669"/>
    <property type="project" value="InterPro"/>
</dbReference>
<dbReference type="GO" id="GO:0000785">
    <property type="term" value="C:chromatin"/>
    <property type="evidence" value="ECO:0007669"/>
    <property type="project" value="TreeGrafter"/>
</dbReference>
<keyword evidence="3" id="KW-0677">Repeat</keyword>
<name>A0A072PJ14_9EURO</name>
<accession>A0A072PJ14</accession>
<dbReference type="GO" id="GO:0005634">
    <property type="term" value="C:nucleus"/>
    <property type="evidence" value="ECO:0007669"/>
    <property type="project" value="UniProtKB-SubCell"/>
</dbReference>
<feature type="compositionally biased region" description="Polar residues" evidence="7">
    <location>
        <begin position="1"/>
        <end position="18"/>
    </location>
</feature>
<evidence type="ECO:0000256" key="3">
    <source>
        <dbReference type="ARBA" id="ARBA00022737"/>
    </source>
</evidence>
<dbReference type="Proteomes" id="UP000027920">
    <property type="component" value="Unassembled WGS sequence"/>
</dbReference>
<keyword evidence="4" id="KW-0863">Zinc-finger</keyword>
<dbReference type="InterPro" id="IPR051059">
    <property type="entry name" value="VerF-like"/>
</dbReference>
<protein>
    <recommendedName>
        <fullName evidence="8">Xylanolytic transcriptional activator regulatory domain-containing protein</fullName>
    </recommendedName>
</protein>
<dbReference type="GO" id="GO:0008270">
    <property type="term" value="F:zinc ion binding"/>
    <property type="evidence" value="ECO:0007669"/>
    <property type="project" value="UniProtKB-KW"/>
</dbReference>
<evidence type="ECO:0000256" key="4">
    <source>
        <dbReference type="ARBA" id="ARBA00022771"/>
    </source>
</evidence>
<gene>
    <name evidence="9" type="ORF">A1O9_04709</name>
</gene>
<dbReference type="GO" id="GO:0000981">
    <property type="term" value="F:DNA-binding transcription factor activity, RNA polymerase II-specific"/>
    <property type="evidence" value="ECO:0007669"/>
    <property type="project" value="InterPro"/>
</dbReference>
<dbReference type="OrthoDB" id="4157142at2759"/>
<comment type="caution">
    <text evidence="9">The sequence shown here is derived from an EMBL/GenBank/DDBJ whole genome shotgun (WGS) entry which is preliminary data.</text>
</comment>
<dbReference type="STRING" id="1182545.A0A072PJ14"/>
<dbReference type="AlphaFoldDB" id="A0A072PJ14"/>
<proteinExistence type="predicted"/>
<evidence type="ECO:0000313" key="10">
    <source>
        <dbReference type="Proteomes" id="UP000027920"/>
    </source>
</evidence>
<dbReference type="RefSeq" id="XP_013262451.1">
    <property type="nucleotide sequence ID" value="XM_013406997.1"/>
</dbReference>
<evidence type="ECO:0000256" key="5">
    <source>
        <dbReference type="ARBA" id="ARBA00022833"/>
    </source>
</evidence>
<keyword evidence="2" id="KW-0479">Metal-binding</keyword>
<dbReference type="InterPro" id="IPR007219">
    <property type="entry name" value="XnlR_reg_dom"/>
</dbReference>
<dbReference type="PANTHER" id="PTHR40626">
    <property type="entry name" value="MIP31509P"/>
    <property type="match status" value="1"/>
</dbReference>
<evidence type="ECO:0000256" key="6">
    <source>
        <dbReference type="ARBA" id="ARBA00023242"/>
    </source>
</evidence>
<organism evidence="9 10">
    <name type="scientific">Exophiala aquamarina CBS 119918</name>
    <dbReference type="NCBI Taxonomy" id="1182545"/>
    <lineage>
        <taxon>Eukaryota</taxon>
        <taxon>Fungi</taxon>
        <taxon>Dikarya</taxon>
        <taxon>Ascomycota</taxon>
        <taxon>Pezizomycotina</taxon>
        <taxon>Eurotiomycetes</taxon>
        <taxon>Chaetothyriomycetidae</taxon>
        <taxon>Chaetothyriales</taxon>
        <taxon>Herpotrichiellaceae</taxon>
        <taxon>Exophiala</taxon>
    </lineage>
</organism>
<keyword evidence="10" id="KW-1185">Reference proteome</keyword>
<comment type="subcellular location">
    <subcellularLocation>
        <location evidence="1">Nucleus</location>
    </subcellularLocation>
</comment>
<dbReference type="GO" id="GO:0006351">
    <property type="term" value="P:DNA-templated transcription"/>
    <property type="evidence" value="ECO:0007669"/>
    <property type="project" value="InterPro"/>
</dbReference>
<feature type="region of interest" description="Disordered" evidence="7">
    <location>
        <begin position="1"/>
        <end position="26"/>
    </location>
</feature>
<feature type="domain" description="Xylanolytic transcriptional activator regulatory" evidence="8">
    <location>
        <begin position="238"/>
        <end position="443"/>
    </location>
</feature>
<evidence type="ECO:0000256" key="7">
    <source>
        <dbReference type="SAM" id="MobiDB-lite"/>
    </source>
</evidence>
<evidence type="ECO:0000259" key="8">
    <source>
        <dbReference type="Pfam" id="PF04082"/>
    </source>
</evidence>
<dbReference type="CDD" id="cd12148">
    <property type="entry name" value="fungal_TF_MHR"/>
    <property type="match status" value="1"/>
</dbReference>
<keyword evidence="5" id="KW-0862">Zinc</keyword>